<evidence type="ECO:0000256" key="1">
    <source>
        <dbReference type="SAM" id="MobiDB-lite"/>
    </source>
</evidence>
<name>A0A1Q9HRB8_9VIBR</name>
<dbReference type="AlphaFoldDB" id="A0A1Q9HRB8"/>
<feature type="compositionally biased region" description="Low complexity" evidence="1">
    <location>
        <begin position="29"/>
        <end position="41"/>
    </location>
</feature>
<sequence length="48" mass="5406">MSNKQNNHKADQSNANKGTSGHNSTYQKAQNNRANQMNPNNSRYQGKK</sequence>
<proteinExistence type="predicted"/>
<organism evidence="2 3">
    <name type="scientific">Vibrio panuliri</name>
    <dbReference type="NCBI Taxonomy" id="1381081"/>
    <lineage>
        <taxon>Bacteria</taxon>
        <taxon>Pseudomonadati</taxon>
        <taxon>Pseudomonadota</taxon>
        <taxon>Gammaproteobacteria</taxon>
        <taxon>Vibrionales</taxon>
        <taxon>Vibrionaceae</taxon>
        <taxon>Vibrio</taxon>
    </lineage>
</organism>
<evidence type="ECO:0000313" key="2">
    <source>
        <dbReference type="EMBL" id="OLQ93393.1"/>
    </source>
</evidence>
<comment type="caution">
    <text evidence="2">The sequence shown here is derived from an EMBL/GenBank/DDBJ whole genome shotgun (WGS) entry which is preliminary data.</text>
</comment>
<feature type="compositionally biased region" description="Polar residues" evidence="1">
    <location>
        <begin position="12"/>
        <end position="28"/>
    </location>
</feature>
<accession>A0A1Q9HRB8</accession>
<feature type="region of interest" description="Disordered" evidence="1">
    <location>
        <begin position="1"/>
        <end position="48"/>
    </location>
</feature>
<reference evidence="2 3" key="1">
    <citation type="submission" date="2016-09" db="EMBL/GenBank/DDBJ databases">
        <title>Genomic Taxonomy of the Vibrionaceae.</title>
        <authorList>
            <person name="Gonzalez-Castillo A."/>
            <person name="Gomez-Gil B."/>
            <person name="Enciso-Ibarra K."/>
        </authorList>
    </citation>
    <scope>NUCLEOTIDE SEQUENCE [LARGE SCALE GENOMIC DNA]</scope>
    <source>
        <strain evidence="2 3">CAIM 703</strain>
    </source>
</reference>
<dbReference type="RefSeq" id="WP_075706030.1">
    <property type="nucleotide sequence ID" value="NZ_MJMJ01000001.1"/>
</dbReference>
<dbReference type="EMBL" id="MJMJ01000001">
    <property type="protein sequence ID" value="OLQ93393.1"/>
    <property type="molecule type" value="Genomic_DNA"/>
</dbReference>
<dbReference type="Proteomes" id="UP000186313">
    <property type="component" value="Unassembled WGS sequence"/>
</dbReference>
<protein>
    <submittedName>
        <fullName evidence="2">Alpha-amylase</fullName>
    </submittedName>
</protein>
<evidence type="ECO:0000313" key="3">
    <source>
        <dbReference type="Proteomes" id="UP000186313"/>
    </source>
</evidence>
<gene>
    <name evidence="2" type="ORF">BIY22_02555</name>
</gene>